<evidence type="ECO:0000313" key="2">
    <source>
        <dbReference type="Proteomes" id="UP000186106"/>
    </source>
</evidence>
<reference evidence="1 2" key="1">
    <citation type="submission" date="2017-01" db="EMBL/GenBank/DDBJ databases">
        <authorList>
            <person name="Mah S.A."/>
            <person name="Swanson W.J."/>
            <person name="Moy G.W."/>
            <person name="Vacquier V.D."/>
        </authorList>
    </citation>
    <scope>NUCLEOTIDE SEQUENCE [LARGE SCALE GENOMIC DNA]</scope>
    <source>
        <strain evidence="1 2">DSM 16927</strain>
    </source>
</reference>
<dbReference type="STRING" id="112234.SAMN05421768_105245"/>
<gene>
    <name evidence="1" type="ORF">SAMN05421768_105245</name>
</gene>
<dbReference type="EMBL" id="FTNZ01000005">
    <property type="protein sequence ID" value="SIS36401.1"/>
    <property type="molecule type" value="Genomic_DNA"/>
</dbReference>
<sequence>MIVEKQNSMKIKTAWDSTISELEVLVYRATDKRAHA</sequence>
<dbReference type="Proteomes" id="UP000186106">
    <property type="component" value="Unassembled WGS sequence"/>
</dbReference>
<dbReference type="AlphaFoldDB" id="A0A1N7IHH4"/>
<organism evidence="1 2">
    <name type="scientific">Chryseobacterium joostei</name>
    <dbReference type="NCBI Taxonomy" id="112234"/>
    <lineage>
        <taxon>Bacteria</taxon>
        <taxon>Pseudomonadati</taxon>
        <taxon>Bacteroidota</taxon>
        <taxon>Flavobacteriia</taxon>
        <taxon>Flavobacteriales</taxon>
        <taxon>Weeksellaceae</taxon>
        <taxon>Chryseobacterium group</taxon>
        <taxon>Chryseobacterium</taxon>
    </lineage>
</organism>
<evidence type="ECO:0000313" key="1">
    <source>
        <dbReference type="EMBL" id="SIS36401.1"/>
    </source>
</evidence>
<name>A0A1N7IHH4_9FLAO</name>
<protein>
    <submittedName>
        <fullName evidence="1">Uncharacterized protein</fullName>
    </submittedName>
</protein>
<proteinExistence type="predicted"/>
<accession>A0A1N7IHH4</accession>